<comment type="caution">
    <text evidence="1">The sequence shown here is derived from an EMBL/GenBank/DDBJ whole genome shotgun (WGS) entry which is preliminary data.</text>
</comment>
<keyword evidence="2" id="KW-1185">Reference proteome</keyword>
<gene>
    <name evidence="1" type="ORF">EYC80_008896</name>
</gene>
<evidence type="ECO:0000313" key="1">
    <source>
        <dbReference type="EMBL" id="KAB8296098.1"/>
    </source>
</evidence>
<evidence type="ECO:0000313" key="2">
    <source>
        <dbReference type="Proteomes" id="UP000326757"/>
    </source>
</evidence>
<reference evidence="1 2" key="1">
    <citation type="submission" date="2019-06" db="EMBL/GenBank/DDBJ databases">
        <title>Genome Sequence of the Brown Rot Fungal Pathogen Monilinia laxa.</title>
        <authorList>
            <person name="De Miccolis Angelini R.M."/>
            <person name="Landi L."/>
            <person name="Abate D."/>
            <person name="Pollastro S."/>
            <person name="Romanazzi G."/>
            <person name="Faretra F."/>
        </authorList>
    </citation>
    <scope>NUCLEOTIDE SEQUENCE [LARGE SCALE GENOMIC DNA]</scope>
    <source>
        <strain evidence="1 2">Mlax316</strain>
    </source>
</reference>
<accession>A0A5N6K1R9</accession>
<sequence length="103" mass="11479">MFAQSGGSGWEDNVLMYGANRLYQGGDHDEYKMELDLRFKGLSSLSMLDGSTGTGMSRVGGYGYSMGNLMRRMGWRPGMHCVVLSGSSWGLHDAVRMWLCLWL</sequence>
<name>A0A5N6K1R9_MONLA</name>
<organism evidence="1 2">
    <name type="scientific">Monilinia laxa</name>
    <name type="common">Brown rot fungus</name>
    <name type="synonym">Sclerotinia laxa</name>
    <dbReference type="NCBI Taxonomy" id="61186"/>
    <lineage>
        <taxon>Eukaryota</taxon>
        <taxon>Fungi</taxon>
        <taxon>Dikarya</taxon>
        <taxon>Ascomycota</taxon>
        <taxon>Pezizomycotina</taxon>
        <taxon>Leotiomycetes</taxon>
        <taxon>Helotiales</taxon>
        <taxon>Sclerotiniaceae</taxon>
        <taxon>Monilinia</taxon>
    </lineage>
</organism>
<protein>
    <submittedName>
        <fullName evidence="1">Uncharacterized protein</fullName>
    </submittedName>
</protein>
<proteinExistence type="predicted"/>
<dbReference type="EMBL" id="VIGI01000009">
    <property type="protein sequence ID" value="KAB8296098.1"/>
    <property type="molecule type" value="Genomic_DNA"/>
</dbReference>
<dbReference type="Proteomes" id="UP000326757">
    <property type="component" value="Unassembled WGS sequence"/>
</dbReference>
<dbReference type="AlphaFoldDB" id="A0A5N6K1R9"/>
<dbReference type="OrthoDB" id="244495at2759"/>